<dbReference type="SMART" id="SM00966">
    <property type="entry name" value="SpoVT_AbrB"/>
    <property type="match status" value="1"/>
</dbReference>
<dbReference type="InterPro" id="IPR007159">
    <property type="entry name" value="SpoVT-AbrB_dom"/>
</dbReference>
<protein>
    <submittedName>
        <fullName evidence="2">Addiction module antidote</fullName>
    </submittedName>
</protein>
<dbReference type="KEGG" id="dsl:Dacsa_3516"/>
<evidence type="ECO:0000313" key="2">
    <source>
        <dbReference type="EMBL" id="AFZ52002.1"/>
    </source>
</evidence>
<dbReference type="GO" id="GO:0003677">
    <property type="term" value="F:DNA binding"/>
    <property type="evidence" value="ECO:0007669"/>
    <property type="project" value="InterPro"/>
</dbReference>
<dbReference type="STRING" id="13035.Dacsa_3516"/>
<evidence type="ECO:0000259" key="1">
    <source>
        <dbReference type="SMART" id="SM00966"/>
    </source>
</evidence>
<dbReference type="EMBL" id="CP003944">
    <property type="protein sequence ID" value="AFZ52002.1"/>
    <property type="molecule type" value="Genomic_DNA"/>
</dbReference>
<proteinExistence type="predicted"/>
<reference evidence="2" key="1">
    <citation type="submission" date="2012-04" db="EMBL/GenBank/DDBJ databases">
        <title>Finished genome of Dactylococcopsis salina PCC 8305.</title>
        <authorList>
            <consortium name="US DOE Joint Genome Institute"/>
            <person name="Gugger M."/>
            <person name="Coursin T."/>
            <person name="Rippka R."/>
            <person name="Tandeau De Marsac N."/>
            <person name="Huntemann M."/>
            <person name="Wei C.-L."/>
            <person name="Han J."/>
            <person name="Detter J.C."/>
            <person name="Han C."/>
            <person name="Tapia R."/>
            <person name="Daligault H."/>
            <person name="Chen A."/>
            <person name="Krypides N."/>
            <person name="Mavromatis K."/>
            <person name="Markowitz V."/>
            <person name="Szeto E."/>
            <person name="Ivanova N."/>
            <person name="Ovchinnikova G."/>
            <person name="Pagani I."/>
            <person name="Pati A."/>
            <person name="Goodwin L."/>
            <person name="Peters L."/>
            <person name="Pitluck S."/>
            <person name="Woyke T."/>
            <person name="Kerfeld C."/>
        </authorList>
    </citation>
    <scope>NUCLEOTIDE SEQUENCE [LARGE SCALE GENOMIC DNA]</scope>
    <source>
        <strain evidence="2">PCC 8305</strain>
    </source>
</reference>
<dbReference type="InterPro" id="IPR037914">
    <property type="entry name" value="SpoVT-AbrB_sf"/>
</dbReference>
<dbReference type="Gene3D" id="2.10.260.10">
    <property type="match status" value="1"/>
</dbReference>
<keyword evidence="3" id="KW-1185">Reference proteome</keyword>
<dbReference type="HOGENOM" id="CLU_179961_1_0_3"/>
<dbReference type="NCBIfam" id="TIGR02609">
    <property type="entry name" value="doc_partner"/>
    <property type="match status" value="1"/>
</dbReference>
<accession>K9YZU0</accession>
<evidence type="ECO:0000313" key="3">
    <source>
        <dbReference type="Proteomes" id="UP000010482"/>
    </source>
</evidence>
<dbReference type="SUPFAM" id="SSF89447">
    <property type="entry name" value="AbrB/MazE/MraZ-like"/>
    <property type="match status" value="1"/>
</dbReference>
<organism evidence="2 3">
    <name type="scientific">Dactylococcopsis salina (strain PCC 8305)</name>
    <name type="common">Myxobactron salinum</name>
    <dbReference type="NCBI Taxonomy" id="13035"/>
    <lineage>
        <taxon>Bacteria</taxon>
        <taxon>Bacillati</taxon>
        <taxon>Cyanobacteriota</taxon>
        <taxon>Cyanophyceae</taxon>
        <taxon>Nodosilineales</taxon>
        <taxon>Cymatolegaceae</taxon>
        <taxon>Dactylococcopsis</taxon>
    </lineage>
</organism>
<dbReference type="RefSeq" id="WP_015230976.1">
    <property type="nucleotide sequence ID" value="NC_019780.1"/>
</dbReference>
<gene>
    <name evidence="2" type="ORF">Dacsa_3516</name>
</gene>
<dbReference type="Proteomes" id="UP000010482">
    <property type="component" value="Chromosome"/>
</dbReference>
<dbReference type="AlphaFoldDB" id="K9YZU0"/>
<feature type="domain" description="SpoVT-AbrB" evidence="1">
    <location>
        <begin position="15"/>
        <end position="58"/>
    </location>
</feature>
<sequence>MKRSVEKLMIKLEVTKLGDSVGVIFPKQLLDKLKINQGNSLYAVETKNGVELKSYDPELIKQMEIAEEIMSEDEDVLKKLAE</sequence>
<dbReference type="eggNOG" id="COG2002">
    <property type="taxonomic scope" value="Bacteria"/>
</dbReference>
<dbReference type="InterPro" id="IPR013432">
    <property type="entry name" value="Doc_partner"/>
</dbReference>
<name>K9YZU0_DACS8</name>